<dbReference type="EMBL" id="JBHULU010000013">
    <property type="protein sequence ID" value="MFD2514197.1"/>
    <property type="molecule type" value="Genomic_DNA"/>
</dbReference>
<comment type="caution">
    <text evidence="2">The sequence shown here is derived from an EMBL/GenBank/DDBJ whole genome shotgun (WGS) entry which is preliminary data.</text>
</comment>
<organism evidence="2 3">
    <name type="scientific">Pontibacter locisalis</name>
    <dbReference type="NCBI Taxonomy" id="1719035"/>
    <lineage>
        <taxon>Bacteria</taxon>
        <taxon>Pseudomonadati</taxon>
        <taxon>Bacteroidota</taxon>
        <taxon>Cytophagia</taxon>
        <taxon>Cytophagales</taxon>
        <taxon>Hymenobacteraceae</taxon>
        <taxon>Pontibacter</taxon>
    </lineage>
</organism>
<feature type="domain" description="Endonuclease GajA/Old nuclease/RecF-like AAA" evidence="1">
    <location>
        <begin position="10"/>
        <end position="509"/>
    </location>
</feature>
<name>A0ABW5IMG6_9BACT</name>
<dbReference type="PANTHER" id="PTHR43581">
    <property type="entry name" value="ATP/GTP PHOSPHATASE"/>
    <property type="match status" value="1"/>
</dbReference>
<evidence type="ECO:0000313" key="3">
    <source>
        <dbReference type="Proteomes" id="UP001597544"/>
    </source>
</evidence>
<dbReference type="Gene3D" id="3.40.50.300">
    <property type="entry name" value="P-loop containing nucleotide triphosphate hydrolases"/>
    <property type="match status" value="2"/>
</dbReference>
<reference evidence="3" key="1">
    <citation type="journal article" date="2019" name="Int. J. Syst. Evol. Microbiol.">
        <title>The Global Catalogue of Microorganisms (GCM) 10K type strain sequencing project: providing services to taxonomists for standard genome sequencing and annotation.</title>
        <authorList>
            <consortium name="The Broad Institute Genomics Platform"/>
            <consortium name="The Broad Institute Genome Sequencing Center for Infectious Disease"/>
            <person name="Wu L."/>
            <person name="Ma J."/>
        </authorList>
    </citation>
    <scope>NUCLEOTIDE SEQUENCE [LARGE SCALE GENOMIC DNA]</scope>
    <source>
        <strain evidence="3">KCTC 42498</strain>
    </source>
</reference>
<evidence type="ECO:0000259" key="1">
    <source>
        <dbReference type="Pfam" id="PF13175"/>
    </source>
</evidence>
<keyword evidence="3" id="KW-1185">Reference proteome</keyword>
<dbReference type="InterPro" id="IPR027417">
    <property type="entry name" value="P-loop_NTPase"/>
</dbReference>
<dbReference type="InterPro" id="IPR041685">
    <property type="entry name" value="AAA_GajA/Old/RecF-like"/>
</dbReference>
<dbReference type="PANTHER" id="PTHR43581:SF2">
    <property type="entry name" value="EXCINUCLEASE ATPASE SUBUNIT"/>
    <property type="match status" value="1"/>
</dbReference>
<dbReference type="SUPFAM" id="SSF52540">
    <property type="entry name" value="P-loop containing nucleoside triphosphate hydrolases"/>
    <property type="match status" value="1"/>
</dbReference>
<protein>
    <submittedName>
        <fullName evidence="2">AAA family ATPase</fullName>
    </submittedName>
</protein>
<dbReference type="InterPro" id="IPR051396">
    <property type="entry name" value="Bact_Antivir_Def_Nuclease"/>
</dbReference>
<proteinExistence type="predicted"/>
<accession>A0ABW5IMG6</accession>
<dbReference type="RefSeq" id="WP_377506295.1">
    <property type="nucleotide sequence ID" value="NZ_JBHULU010000013.1"/>
</dbReference>
<dbReference type="Proteomes" id="UP001597544">
    <property type="component" value="Unassembled WGS sequence"/>
</dbReference>
<gene>
    <name evidence="2" type="ORF">ACFSRY_09990</name>
</gene>
<sequence length="585" mass="66151">MAQVTGIGFSNFRVFCKANFFDFAPISVFTGTNSSGKSSIFKGLSLASDNVNNPNKLVFSGNSHKLGTFSNALNFNSQSKELDFKLKVSQGRDVNLVDDFIFVGKYVNDKKYSEDAALRESLILTDNIDDSVVLCKTSESNGFINLFVNLKFFLDQVKIKKIPFAQGVYDEICSGVASIPVGFNVTLLNFLDYDFSVIDKQKFKEATEHLSIESISSIKNKLEERILEEYSNITFNGFETNRAEFLTVETYYGYLQKYHDALDVNYYFFIRNVLDLSALELLNEESSSAFSVLPNDLKVKDVISNDFLLMCQDIIAPQVAAINENLKQAFAEVKLIEAVRANSQRLYTNQSQGTAFNKLLLNIGQSWDTFQQTDEYGFSAKKFVEKWLVKFNIGDSLSIKRVKGIATEVIIEKDGRNIDLIDLGYGVTQFLPILLYIAFKLKSKGYTNHMELIGFKMDSANTKIPLLLIEEPESNLHPKLQSLLADFFVDVTQTFEVTLLIETHSEYLIRRLQVLTAAGEAKPEDSVIYYLDGNIPSDFDKFVRKININPDGSLTNDFGPGFIDEATNWKLELMRLRNAHLYNVN</sequence>
<dbReference type="Pfam" id="PF13175">
    <property type="entry name" value="AAA_15"/>
    <property type="match status" value="1"/>
</dbReference>
<evidence type="ECO:0000313" key="2">
    <source>
        <dbReference type="EMBL" id="MFD2514197.1"/>
    </source>
</evidence>